<dbReference type="EC" id="3.1.11.6" evidence="5"/>
<evidence type="ECO:0000256" key="2">
    <source>
        <dbReference type="ARBA" id="ARBA00022722"/>
    </source>
</evidence>
<comment type="function">
    <text evidence="5">Bidirectionally degrades single-stranded DNA into large acid-insoluble oligonucleotides, which are then degraded further into small acid-soluble oligonucleotides.</text>
</comment>
<reference evidence="11 12" key="1">
    <citation type="submission" date="2018-08" db="EMBL/GenBank/DDBJ databases">
        <title>Genomic Encyclopedia of Archaeal and Bacterial Type Strains, Phase II (KMG-II): from individual species to whole genera.</title>
        <authorList>
            <person name="Goeker M."/>
        </authorList>
    </citation>
    <scope>NUCLEOTIDE SEQUENCE [LARGE SCALE GENOMIC DNA]</scope>
    <source>
        <strain evidence="11 12">DSM 17099</strain>
    </source>
</reference>
<evidence type="ECO:0000313" key="12">
    <source>
        <dbReference type="Proteomes" id="UP000256941"/>
    </source>
</evidence>
<evidence type="ECO:0000259" key="10">
    <source>
        <dbReference type="Pfam" id="PF13742"/>
    </source>
</evidence>
<dbReference type="AlphaFoldDB" id="A0A3D9XQB1"/>
<feature type="domain" description="Exonuclease VII large subunit C-terminal" evidence="9">
    <location>
        <begin position="386"/>
        <end position="526"/>
    </location>
</feature>
<dbReference type="HAMAP" id="MF_00378">
    <property type="entry name" value="Exonuc_7_L"/>
    <property type="match status" value="1"/>
</dbReference>
<sequence length="549" mass="60380">MVPRLLGTGPRRINTPSPLILPAARATTGDMELFEDAAPSNIHEFTVSEISGAVKRVLEGEFGRVRVRGEIGRVSRPSSGHVYFDLKDDRAVIAAVTWKGQAARLSTRPEEGIEVIATGRLTTFPGQSKYQLIVEEIEPAGAGALMMMLEKRRKALAAEGLFDESRKRPLPYLPRVIGVVTSPSGAVIRDILHRLRDRFPTRVLIWPVAVQGEGCAPQVTAAIQGFNALPQGGAIPRPDLIIVARGGGSLEDLWGFNEEAVVRAAAASEIPLISAVGHETDTTLIDFASDRRAPTPTAAAEMAVPVRAELAARLAEIRARMMRAAQARNQRQRQRLTDLGRALGRPQALTDPARQRFDLFAERLEPALRGFVRARRDRLNALPLSLSALRTMLRSRREALQAQGQRLPLCLARLGRSRAERLAELGSRLERARARMLADAARQTRRDRDMLDRLAARLAAAAARMLPPRREALERLDRLRQTLGYRETLRRGFAVVHGPSGLLTQAAEAAQTPRFEIEFLDGRLAARPDAPPAKPARKPPEPKGQKSLF</sequence>
<protein>
    <recommendedName>
        <fullName evidence="5">Exodeoxyribonuclease 7 large subunit</fullName>
        <ecNumber evidence="5">3.1.11.6</ecNumber>
    </recommendedName>
    <alternativeName>
        <fullName evidence="5">Exodeoxyribonuclease VII large subunit</fullName>
        <shortName evidence="5">Exonuclease VII large subunit</shortName>
    </alternativeName>
</protein>
<evidence type="ECO:0000259" key="9">
    <source>
        <dbReference type="Pfam" id="PF02601"/>
    </source>
</evidence>
<organism evidence="11 12">
    <name type="scientific">Paracoccus versutus</name>
    <name type="common">Thiobacillus versutus</name>
    <dbReference type="NCBI Taxonomy" id="34007"/>
    <lineage>
        <taxon>Bacteria</taxon>
        <taxon>Pseudomonadati</taxon>
        <taxon>Pseudomonadota</taxon>
        <taxon>Alphaproteobacteria</taxon>
        <taxon>Rhodobacterales</taxon>
        <taxon>Paracoccaceae</taxon>
        <taxon>Paracoccus</taxon>
    </lineage>
</organism>
<accession>A0A3D9XQB1</accession>
<dbReference type="GO" id="GO:0008855">
    <property type="term" value="F:exodeoxyribonuclease VII activity"/>
    <property type="evidence" value="ECO:0007669"/>
    <property type="project" value="UniProtKB-UniRule"/>
</dbReference>
<comment type="subcellular location">
    <subcellularLocation>
        <location evidence="5 6">Cytoplasm</location>
    </subcellularLocation>
</comment>
<keyword evidence="3 5" id="KW-0378">Hydrolase</keyword>
<evidence type="ECO:0000256" key="7">
    <source>
        <dbReference type="SAM" id="Coils"/>
    </source>
</evidence>
<keyword evidence="4 5" id="KW-0269">Exonuclease</keyword>
<comment type="catalytic activity">
    <reaction evidence="5 6">
        <text>Exonucleolytic cleavage in either 5'- to 3'- or 3'- to 5'-direction to yield nucleoside 5'-phosphates.</text>
        <dbReference type="EC" id="3.1.11.6"/>
    </reaction>
</comment>
<dbReference type="InterPro" id="IPR003753">
    <property type="entry name" value="Exonuc_VII_L"/>
</dbReference>
<evidence type="ECO:0000256" key="5">
    <source>
        <dbReference type="HAMAP-Rule" id="MF_00378"/>
    </source>
</evidence>
<evidence type="ECO:0000256" key="1">
    <source>
        <dbReference type="ARBA" id="ARBA00022490"/>
    </source>
</evidence>
<dbReference type="CDD" id="cd04489">
    <property type="entry name" value="ExoVII_LU_OBF"/>
    <property type="match status" value="1"/>
</dbReference>
<dbReference type="Pfam" id="PF13742">
    <property type="entry name" value="tRNA_anti_2"/>
    <property type="match status" value="1"/>
</dbReference>
<evidence type="ECO:0000256" key="4">
    <source>
        <dbReference type="ARBA" id="ARBA00022839"/>
    </source>
</evidence>
<comment type="similarity">
    <text evidence="5 6">Belongs to the XseA family.</text>
</comment>
<evidence type="ECO:0000256" key="3">
    <source>
        <dbReference type="ARBA" id="ARBA00022801"/>
    </source>
</evidence>
<dbReference type="GO" id="GO:0009318">
    <property type="term" value="C:exodeoxyribonuclease VII complex"/>
    <property type="evidence" value="ECO:0007669"/>
    <property type="project" value="UniProtKB-UniRule"/>
</dbReference>
<dbReference type="NCBIfam" id="TIGR00237">
    <property type="entry name" value="xseA"/>
    <property type="match status" value="1"/>
</dbReference>
<proteinExistence type="inferred from homology"/>
<keyword evidence="7" id="KW-0175">Coiled coil</keyword>
<dbReference type="Proteomes" id="UP000256941">
    <property type="component" value="Unassembled WGS sequence"/>
</dbReference>
<dbReference type="InterPro" id="IPR020579">
    <property type="entry name" value="Exonuc_VII_lsu_C"/>
</dbReference>
<feature type="domain" description="OB-fold nucleic acid binding" evidence="10">
    <location>
        <begin position="45"/>
        <end position="138"/>
    </location>
</feature>
<feature type="compositionally biased region" description="Basic and acidic residues" evidence="8">
    <location>
        <begin position="538"/>
        <end position="549"/>
    </location>
</feature>
<comment type="caution">
    <text evidence="11">The sequence shown here is derived from an EMBL/GenBank/DDBJ whole genome shotgun (WGS) entry which is preliminary data.</text>
</comment>
<evidence type="ECO:0000313" key="11">
    <source>
        <dbReference type="EMBL" id="REF72627.1"/>
    </source>
</evidence>
<dbReference type="PANTHER" id="PTHR30008:SF0">
    <property type="entry name" value="EXODEOXYRIBONUCLEASE 7 LARGE SUBUNIT"/>
    <property type="match status" value="1"/>
</dbReference>
<comment type="subunit">
    <text evidence="5">Heterooligomer composed of large and small subunits.</text>
</comment>
<name>A0A3D9XQB1_PARVE</name>
<dbReference type="GO" id="GO:0006308">
    <property type="term" value="P:DNA catabolic process"/>
    <property type="evidence" value="ECO:0007669"/>
    <property type="project" value="UniProtKB-UniRule"/>
</dbReference>
<feature type="coiled-coil region" evidence="7">
    <location>
        <begin position="307"/>
        <end position="342"/>
    </location>
</feature>
<dbReference type="PANTHER" id="PTHR30008">
    <property type="entry name" value="EXODEOXYRIBONUCLEASE 7 LARGE SUBUNIT"/>
    <property type="match status" value="1"/>
</dbReference>
<dbReference type="EMBL" id="QTUJ01000001">
    <property type="protein sequence ID" value="REF72627.1"/>
    <property type="molecule type" value="Genomic_DNA"/>
</dbReference>
<dbReference type="GO" id="GO:0005737">
    <property type="term" value="C:cytoplasm"/>
    <property type="evidence" value="ECO:0007669"/>
    <property type="project" value="UniProtKB-SubCell"/>
</dbReference>
<feature type="region of interest" description="Disordered" evidence="8">
    <location>
        <begin position="524"/>
        <end position="549"/>
    </location>
</feature>
<feature type="domain" description="Exonuclease VII large subunit C-terminal" evidence="9">
    <location>
        <begin position="161"/>
        <end position="383"/>
    </location>
</feature>
<evidence type="ECO:0000256" key="8">
    <source>
        <dbReference type="SAM" id="MobiDB-lite"/>
    </source>
</evidence>
<gene>
    <name evidence="5" type="primary">xseA</name>
    <name evidence="11" type="ORF">BDD41_1114</name>
</gene>
<keyword evidence="2 5" id="KW-0540">Nuclease</keyword>
<evidence type="ECO:0000256" key="6">
    <source>
        <dbReference type="RuleBase" id="RU004355"/>
    </source>
</evidence>
<dbReference type="GO" id="GO:0003676">
    <property type="term" value="F:nucleic acid binding"/>
    <property type="evidence" value="ECO:0007669"/>
    <property type="project" value="InterPro"/>
</dbReference>
<dbReference type="InterPro" id="IPR025824">
    <property type="entry name" value="OB-fold_nuc-bd_dom"/>
</dbReference>
<dbReference type="Pfam" id="PF02601">
    <property type="entry name" value="Exonuc_VII_L"/>
    <property type="match status" value="2"/>
</dbReference>
<keyword evidence="1 5" id="KW-0963">Cytoplasm</keyword>